<comment type="caution">
    <text evidence="1">The sequence shown here is derived from an EMBL/GenBank/DDBJ whole genome shotgun (WGS) entry which is preliminary data.</text>
</comment>
<evidence type="ECO:0000313" key="2">
    <source>
        <dbReference type="Proteomes" id="UP000664132"/>
    </source>
</evidence>
<gene>
    <name evidence="1" type="ORF">IFR04_004625</name>
</gene>
<reference evidence="1" key="1">
    <citation type="submission" date="2021-02" db="EMBL/GenBank/DDBJ databases">
        <title>Genome sequence Cadophora malorum strain M34.</title>
        <authorList>
            <person name="Stefanovic E."/>
            <person name="Vu D."/>
            <person name="Scully C."/>
            <person name="Dijksterhuis J."/>
            <person name="Roader J."/>
            <person name="Houbraken J."/>
        </authorList>
    </citation>
    <scope>NUCLEOTIDE SEQUENCE</scope>
    <source>
        <strain evidence="1">M34</strain>
    </source>
</reference>
<evidence type="ECO:0008006" key="3">
    <source>
        <dbReference type="Google" id="ProtNLM"/>
    </source>
</evidence>
<dbReference type="EMBL" id="JAFJYH010000052">
    <property type="protein sequence ID" value="KAG4422245.1"/>
    <property type="molecule type" value="Genomic_DNA"/>
</dbReference>
<dbReference type="GO" id="GO:0008237">
    <property type="term" value="F:metallopeptidase activity"/>
    <property type="evidence" value="ECO:0007669"/>
    <property type="project" value="InterPro"/>
</dbReference>
<protein>
    <recommendedName>
        <fullName evidence="3">Lysine-specific metallo-endopeptidase domain-containing protein</fullName>
    </recommendedName>
</protein>
<accession>A0A8H7WCE6</accession>
<dbReference type="OrthoDB" id="4585232at2759"/>
<dbReference type="SUPFAM" id="SSF55486">
    <property type="entry name" value="Metalloproteases ('zincins'), catalytic domain"/>
    <property type="match status" value="1"/>
</dbReference>
<name>A0A8H7WCE6_9HELO</name>
<evidence type="ECO:0000313" key="1">
    <source>
        <dbReference type="EMBL" id="KAG4422245.1"/>
    </source>
</evidence>
<dbReference type="InterPro" id="IPR024079">
    <property type="entry name" value="MetalloPept_cat_dom_sf"/>
</dbReference>
<dbReference type="PROSITE" id="PS51257">
    <property type="entry name" value="PROKAR_LIPOPROTEIN"/>
    <property type="match status" value="1"/>
</dbReference>
<dbReference type="AlphaFoldDB" id="A0A8H7WCE6"/>
<dbReference type="Proteomes" id="UP000664132">
    <property type="component" value="Unassembled WGS sequence"/>
</dbReference>
<organism evidence="1 2">
    <name type="scientific">Cadophora malorum</name>
    <dbReference type="NCBI Taxonomy" id="108018"/>
    <lineage>
        <taxon>Eukaryota</taxon>
        <taxon>Fungi</taxon>
        <taxon>Dikarya</taxon>
        <taxon>Ascomycota</taxon>
        <taxon>Pezizomycotina</taxon>
        <taxon>Leotiomycetes</taxon>
        <taxon>Helotiales</taxon>
        <taxon>Ploettnerulaceae</taxon>
        <taxon>Cadophora</taxon>
    </lineage>
</organism>
<sequence>MRYFYFFVGAYVSVVSCLTLYVDKSCIAHGAPLDNALEEALLMARGAKTRLLSTTDTDFERVMERIFNFKRTDEKSLQKVIDVMSCIGSLKFDKNRIKAHVRLYCDNDLLKADDNNGRWEPRPNKLKGFVDNLNHIITDEEGLGCHLENVLGATYGTPSKKESKRQPDGRSTISLCDYVFTKPVLFMDAAGKKLEKLEKGSIDVLKNTLSFTILHELTHIPSCSAEDQKIGTKKGTLAYGWTKCIGLPPNKAILNSDSYGKYISTASLTRVCSLPNIQLAFLGTFAWLAKPLLTMPDVPPATESGEPADPLHSNAPADFKIEGGWSLPRPDQEGYEQLAKDGWIHRYKDITKRALDSGVKTVKSMSCAVWSSAGKHCLEFQG</sequence>
<proteinExistence type="predicted"/>
<keyword evidence="2" id="KW-1185">Reference proteome</keyword>
<dbReference type="Gene3D" id="3.40.390.10">
    <property type="entry name" value="Collagenase (Catalytic Domain)"/>
    <property type="match status" value="1"/>
</dbReference>